<evidence type="ECO:0000313" key="1">
    <source>
        <dbReference type="EMBL" id="JAH43116.1"/>
    </source>
</evidence>
<name>A0A0E9SP79_ANGAN</name>
<proteinExistence type="predicted"/>
<dbReference type="EMBL" id="GBXM01065461">
    <property type="protein sequence ID" value="JAH43116.1"/>
    <property type="molecule type" value="Transcribed_RNA"/>
</dbReference>
<accession>A0A0E9SP79</accession>
<sequence length="19" mass="2314">MKDHMRNVSVGQSWCYMQL</sequence>
<reference evidence="1" key="2">
    <citation type="journal article" date="2015" name="Fish Shellfish Immunol.">
        <title>Early steps in the European eel (Anguilla anguilla)-Vibrio vulnificus interaction in the gills: Role of the RtxA13 toxin.</title>
        <authorList>
            <person name="Callol A."/>
            <person name="Pajuelo D."/>
            <person name="Ebbesson L."/>
            <person name="Teles M."/>
            <person name="MacKenzie S."/>
            <person name="Amaro C."/>
        </authorList>
    </citation>
    <scope>NUCLEOTIDE SEQUENCE</scope>
</reference>
<protein>
    <submittedName>
        <fullName evidence="1">Uncharacterized protein</fullName>
    </submittedName>
</protein>
<dbReference type="AlphaFoldDB" id="A0A0E9SP79"/>
<organism evidence="1">
    <name type="scientific">Anguilla anguilla</name>
    <name type="common">European freshwater eel</name>
    <name type="synonym">Muraena anguilla</name>
    <dbReference type="NCBI Taxonomy" id="7936"/>
    <lineage>
        <taxon>Eukaryota</taxon>
        <taxon>Metazoa</taxon>
        <taxon>Chordata</taxon>
        <taxon>Craniata</taxon>
        <taxon>Vertebrata</taxon>
        <taxon>Euteleostomi</taxon>
        <taxon>Actinopterygii</taxon>
        <taxon>Neopterygii</taxon>
        <taxon>Teleostei</taxon>
        <taxon>Anguilliformes</taxon>
        <taxon>Anguillidae</taxon>
        <taxon>Anguilla</taxon>
    </lineage>
</organism>
<reference evidence="1" key="1">
    <citation type="submission" date="2014-11" db="EMBL/GenBank/DDBJ databases">
        <authorList>
            <person name="Amaro Gonzalez C."/>
        </authorList>
    </citation>
    <scope>NUCLEOTIDE SEQUENCE</scope>
</reference>